<dbReference type="EMBL" id="BNCQ01000016">
    <property type="protein sequence ID" value="GIM04672.1"/>
    <property type="molecule type" value="Genomic_DNA"/>
</dbReference>
<feature type="region of interest" description="Disordered" evidence="6">
    <location>
        <begin position="738"/>
        <end position="773"/>
    </location>
</feature>
<dbReference type="AlphaFoldDB" id="A0A8J4CL28"/>
<feature type="domain" description="FAD-binding FR-type" evidence="8">
    <location>
        <begin position="507"/>
        <end position="619"/>
    </location>
</feature>
<comment type="caution">
    <text evidence="9">The sequence shown here is derived from an EMBL/GenBank/DDBJ whole genome shotgun (WGS) entry which is preliminary data.</text>
</comment>
<evidence type="ECO:0000256" key="3">
    <source>
        <dbReference type="ARBA" id="ARBA00022989"/>
    </source>
</evidence>
<dbReference type="GO" id="GO:0016491">
    <property type="term" value="F:oxidoreductase activity"/>
    <property type="evidence" value="ECO:0007669"/>
    <property type="project" value="UniProtKB-KW"/>
</dbReference>
<feature type="compositionally biased region" description="Polar residues" evidence="6">
    <location>
        <begin position="225"/>
        <end position="243"/>
    </location>
</feature>
<evidence type="ECO:0000256" key="1">
    <source>
        <dbReference type="ARBA" id="ARBA00004141"/>
    </source>
</evidence>
<keyword evidence="5 7" id="KW-0472">Membrane</keyword>
<keyword evidence="11" id="KW-1185">Reference proteome</keyword>
<feature type="transmembrane region" description="Helical" evidence="7">
    <location>
        <begin position="12"/>
        <end position="33"/>
    </location>
</feature>
<feature type="transmembrane region" description="Helical" evidence="7">
    <location>
        <begin position="832"/>
        <end position="855"/>
    </location>
</feature>
<proteinExistence type="predicted"/>
<evidence type="ECO:0000313" key="11">
    <source>
        <dbReference type="Proteomes" id="UP000747110"/>
    </source>
</evidence>
<dbReference type="EMBL" id="BNCP01000019">
    <property type="protein sequence ID" value="GIL80670.1"/>
    <property type="molecule type" value="Genomic_DNA"/>
</dbReference>
<dbReference type="InterPro" id="IPR013130">
    <property type="entry name" value="Fe3_Rdtase_TM_dom"/>
</dbReference>
<keyword evidence="4" id="KW-0560">Oxidoreductase</keyword>
<dbReference type="SFLD" id="SFLDS00052">
    <property type="entry name" value="Ferric_Reductase_Domain"/>
    <property type="match status" value="1"/>
</dbReference>
<evidence type="ECO:0000256" key="2">
    <source>
        <dbReference type="ARBA" id="ARBA00022692"/>
    </source>
</evidence>
<evidence type="ECO:0000256" key="5">
    <source>
        <dbReference type="ARBA" id="ARBA00023136"/>
    </source>
</evidence>
<gene>
    <name evidence="9" type="ORF">Vretifemale_9989</name>
    <name evidence="10" type="ORF">Vretimale_9279</name>
</gene>
<evidence type="ECO:0000256" key="7">
    <source>
        <dbReference type="SAM" id="Phobius"/>
    </source>
</evidence>
<dbReference type="InterPro" id="IPR013121">
    <property type="entry name" value="Fe_red_NAD-bd_6"/>
</dbReference>
<feature type="transmembrane region" description="Helical" evidence="7">
    <location>
        <begin position="77"/>
        <end position="98"/>
    </location>
</feature>
<dbReference type="PROSITE" id="PS51384">
    <property type="entry name" value="FAD_FR"/>
    <property type="match status" value="1"/>
</dbReference>
<evidence type="ECO:0000259" key="8">
    <source>
        <dbReference type="PROSITE" id="PS51384"/>
    </source>
</evidence>
<dbReference type="Proteomes" id="UP000747110">
    <property type="component" value="Unassembled WGS sequence"/>
</dbReference>
<dbReference type="SFLD" id="SFLDG01168">
    <property type="entry name" value="Ferric_reductase_subgroup_(FRE"/>
    <property type="match status" value="1"/>
</dbReference>
<feature type="transmembrane region" description="Helical" evidence="7">
    <location>
        <begin position="377"/>
        <end position="398"/>
    </location>
</feature>
<dbReference type="Gene3D" id="3.40.50.80">
    <property type="entry name" value="Nucleotide-binding domain of ferredoxin-NADP reductase (FNR) module"/>
    <property type="match status" value="1"/>
</dbReference>
<dbReference type="InterPro" id="IPR050369">
    <property type="entry name" value="RBOH/FRE"/>
</dbReference>
<feature type="compositionally biased region" description="Pro residues" evidence="6">
    <location>
        <begin position="305"/>
        <end position="317"/>
    </location>
</feature>
<dbReference type="Pfam" id="PF08022">
    <property type="entry name" value="FAD_binding_8"/>
    <property type="match status" value="1"/>
</dbReference>
<comment type="subcellular location">
    <subcellularLocation>
        <location evidence="1">Membrane</location>
        <topology evidence="1">Multi-pass membrane protein</topology>
    </subcellularLocation>
</comment>
<organism evidence="9 11">
    <name type="scientific">Volvox reticuliferus</name>
    <dbReference type="NCBI Taxonomy" id="1737510"/>
    <lineage>
        <taxon>Eukaryota</taxon>
        <taxon>Viridiplantae</taxon>
        <taxon>Chlorophyta</taxon>
        <taxon>core chlorophytes</taxon>
        <taxon>Chlorophyceae</taxon>
        <taxon>CS clade</taxon>
        <taxon>Chlamydomonadales</taxon>
        <taxon>Volvocaceae</taxon>
        <taxon>Volvox</taxon>
    </lineage>
</organism>
<protein>
    <recommendedName>
        <fullName evidence="8">FAD-binding FR-type domain-containing protein</fullName>
    </recommendedName>
</protein>
<evidence type="ECO:0000256" key="6">
    <source>
        <dbReference type="SAM" id="MobiDB-lite"/>
    </source>
</evidence>
<feature type="transmembrane region" description="Helical" evidence="7">
    <location>
        <begin position="468"/>
        <end position="488"/>
    </location>
</feature>
<dbReference type="CDD" id="cd06186">
    <property type="entry name" value="NOX_Duox_like_FAD_NADP"/>
    <property type="match status" value="1"/>
</dbReference>
<evidence type="ECO:0000256" key="4">
    <source>
        <dbReference type="ARBA" id="ARBA00023002"/>
    </source>
</evidence>
<feature type="compositionally biased region" description="Pro residues" evidence="6">
    <location>
        <begin position="244"/>
        <end position="256"/>
    </location>
</feature>
<evidence type="ECO:0000313" key="10">
    <source>
        <dbReference type="EMBL" id="GIM04672.1"/>
    </source>
</evidence>
<dbReference type="OrthoDB" id="167398at2759"/>
<dbReference type="PANTHER" id="PTHR11972:SF69">
    <property type="entry name" value="FERRIC REDUCTION OXIDASE 6-RELATED"/>
    <property type="match status" value="1"/>
</dbReference>
<feature type="region of interest" description="Disordered" evidence="6">
    <location>
        <begin position="211"/>
        <end position="320"/>
    </location>
</feature>
<feature type="transmembrane region" description="Helical" evidence="7">
    <location>
        <begin position="418"/>
        <end position="438"/>
    </location>
</feature>
<feature type="transmembrane region" description="Helical" evidence="7">
    <location>
        <begin position="875"/>
        <end position="899"/>
    </location>
</feature>
<keyword evidence="3 7" id="KW-1133">Transmembrane helix</keyword>
<keyword evidence="2 7" id="KW-0812">Transmembrane</keyword>
<dbReference type="InterPro" id="IPR039261">
    <property type="entry name" value="FNR_nucleotide-bd"/>
</dbReference>
<dbReference type="InterPro" id="IPR013112">
    <property type="entry name" value="FAD-bd_8"/>
</dbReference>
<sequence>MHRVALLRAAGHAAFLLIIATGAITFAFFYATIPTRWYNVRATELIAWRNTLILQYKFANATTGKATPLLSGSLSFILIWQWCGTLAVALGSAGLLWLSSTTTSSSAATTEKTPNKTAASKESSERRKSVSCCCARSCWSFSAAAAKKAIMRVRRLLQYQVPPRGLWRGLLGPGGLTLLDLLLVLLWFGLHVMWVREMTMRVLDNRRTAPPPPKAVVRGPPLIKTPSSSAGANLNNRSYNSSMAPPPKFMLPPPAPATSINYGNGTTNGGVRRLLQTTPPPPAAAAGGAGNVTSPGNNSASSPSAKPPSSRPPPPKALAPAKKLKPLPVVVQDSVAKYTGWVGRLDILLLFFPLPRCNFLHWLLGSNFATLIKYHRWLGVGTLLVYSLHGITYMSIWTRDGILSTMLDWGMSAGVNRVAGLVALCGGWLLGLTSIPFIRRRLFNFFYVSHIVGAVVFMLFAFMHRKDVATWVMPGVFLYLLDVVLRTIQQNFNCVKLIGRAAADEDKDHRPCRTPEGVAIARPSSEGVLLSLSIPCHQSLRWVGSDMVFLNVPAISWWQWHPFTITSAPADGPGSENRMEIRIKSYNRWTKALISRVSSNPYSSLTLYVSGPYNSGNRKWITDFDTHVFVAGGIGITPVLGMLAELLAFRRRQIAAGAAATDNGADADKRSARMGRAVLIWVSRTMDELQALPYEILQEASMKDSWLDLRLYLTTPSGASVIKVPYIATSDKGYGGSEVVPVQPSGVTGSNSGSSSPSPKVDPPASPASVVRNPPDGGVCTGSFHAGAAGGGATATATAAAAAVAMATPLGLEALDGVVSRPLSHPYMFSPLIWMVAVLFAFGGGFAGLMCAQAYDAHMSRTVALRQDFSYVGMLQFAALGLGATLPPAVLMLGVHLYWRLARSSSSWPRSGSGCKTAISLVESGSFETCLAVTAKAAVVNGPPTAASGTPMPPPAATLESYITEGRPDLAALLRQVAITGNTCGSCDISALWIRTESSSSSQSEVNACKVAGLDAVRVAVYAAGPGPLVGSVGEICASLNSGICGRRDRAHLYFTTTTHEL</sequence>
<dbReference type="InterPro" id="IPR017927">
    <property type="entry name" value="FAD-bd_FR_type"/>
</dbReference>
<dbReference type="GO" id="GO:0005886">
    <property type="term" value="C:plasma membrane"/>
    <property type="evidence" value="ECO:0007669"/>
    <property type="project" value="TreeGrafter"/>
</dbReference>
<accession>A0A8J4CL28</accession>
<feature type="transmembrane region" description="Helical" evidence="7">
    <location>
        <begin position="445"/>
        <end position="462"/>
    </location>
</feature>
<feature type="transmembrane region" description="Helical" evidence="7">
    <location>
        <begin position="170"/>
        <end position="194"/>
    </location>
</feature>
<dbReference type="PANTHER" id="PTHR11972">
    <property type="entry name" value="NADPH OXIDASE"/>
    <property type="match status" value="1"/>
</dbReference>
<dbReference type="Pfam" id="PF01794">
    <property type="entry name" value="Ferric_reduct"/>
    <property type="match status" value="1"/>
</dbReference>
<feature type="compositionally biased region" description="Low complexity" evidence="6">
    <location>
        <begin position="744"/>
        <end position="759"/>
    </location>
</feature>
<name>A0A8J4CL28_9CHLO</name>
<dbReference type="SUPFAM" id="SSF52343">
    <property type="entry name" value="Ferredoxin reductase-like, C-terminal NADP-linked domain"/>
    <property type="match status" value="1"/>
</dbReference>
<dbReference type="Pfam" id="PF08030">
    <property type="entry name" value="NAD_binding_6"/>
    <property type="match status" value="1"/>
</dbReference>
<dbReference type="Proteomes" id="UP000722791">
    <property type="component" value="Unassembled WGS sequence"/>
</dbReference>
<evidence type="ECO:0000313" key="9">
    <source>
        <dbReference type="EMBL" id="GIL80670.1"/>
    </source>
</evidence>
<reference evidence="9" key="1">
    <citation type="journal article" date="2021" name="Proc. Natl. Acad. Sci. U.S.A.">
        <title>Three genomes in the algal genus Volvox reveal the fate of a haploid sex-determining region after a transition to homothallism.</title>
        <authorList>
            <person name="Yamamoto K."/>
            <person name="Hamaji T."/>
            <person name="Kawai-Toyooka H."/>
            <person name="Matsuzaki R."/>
            <person name="Takahashi F."/>
            <person name="Nishimura Y."/>
            <person name="Kawachi M."/>
            <person name="Noguchi H."/>
            <person name="Minakuchi Y."/>
            <person name="Umen J.G."/>
            <person name="Toyoda A."/>
            <person name="Nozaki H."/>
        </authorList>
    </citation>
    <scope>NUCLEOTIDE SEQUENCE</scope>
    <source>
        <strain evidence="10">NIES-3785</strain>
        <strain evidence="9">NIES-3786</strain>
    </source>
</reference>